<dbReference type="AlphaFoldDB" id="A0A9N7ZC62"/>
<organism evidence="2 3">
    <name type="scientific">Pleuronectes platessa</name>
    <name type="common">European plaice</name>
    <dbReference type="NCBI Taxonomy" id="8262"/>
    <lineage>
        <taxon>Eukaryota</taxon>
        <taxon>Metazoa</taxon>
        <taxon>Chordata</taxon>
        <taxon>Craniata</taxon>
        <taxon>Vertebrata</taxon>
        <taxon>Euteleostomi</taxon>
        <taxon>Actinopterygii</taxon>
        <taxon>Neopterygii</taxon>
        <taxon>Teleostei</taxon>
        <taxon>Neoteleostei</taxon>
        <taxon>Acanthomorphata</taxon>
        <taxon>Carangaria</taxon>
        <taxon>Pleuronectiformes</taxon>
        <taxon>Pleuronectoidei</taxon>
        <taxon>Pleuronectidae</taxon>
        <taxon>Pleuronectes</taxon>
    </lineage>
</organism>
<reference evidence="2" key="1">
    <citation type="submission" date="2020-03" db="EMBL/GenBank/DDBJ databases">
        <authorList>
            <person name="Weist P."/>
        </authorList>
    </citation>
    <scope>NUCLEOTIDE SEQUENCE</scope>
</reference>
<dbReference type="EMBL" id="CADEAL010004409">
    <property type="protein sequence ID" value="CAB1458955.1"/>
    <property type="molecule type" value="Genomic_DNA"/>
</dbReference>
<feature type="compositionally biased region" description="Basic and acidic residues" evidence="1">
    <location>
        <begin position="113"/>
        <end position="131"/>
    </location>
</feature>
<gene>
    <name evidence="2" type="ORF">PLEPLA_LOCUS46790</name>
</gene>
<sequence>MKGREGPKGSRIDTALKLRLHPGHKFTVLWCLLNTIPNYKNNTTVQVMLIGKQRARALEEARQLDNAALTEDVDMNVREHGDVWLQLGAFQGAFETEFSVGKQGGEGSEREEDGMKEKREDGLGENCREETEQRVKRGNTWDWALIQLGHLVTPVALSVWQAQGKQVRE</sequence>
<evidence type="ECO:0000256" key="1">
    <source>
        <dbReference type="SAM" id="MobiDB-lite"/>
    </source>
</evidence>
<accession>A0A9N7ZC62</accession>
<protein>
    <submittedName>
        <fullName evidence="2">Uncharacterized protein</fullName>
    </submittedName>
</protein>
<feature type="region of interest" description="Disordered" evidence="1">
    <location>
        <begin position="100"/>
        <end position="131"/>
    </location>
</feature>
<dbReference type="Proteomes" id="UP001153269">
    <property type="component" value="Unassembled WGS sequence"/>
</dbReference>
<evidence type="ECO:0000313" key="2">
    <source>
        <dbReference type="EMBL" id="CAB1458955.1"/>
    </source>
</evidence>
<evidence type="ECO:0000313" key="3">
    <source>
        <dbReference type="Proteomes" id="UP001153269"/>
    </source>
</evidence>
<name>A0A9N7ZC62_PLEPL</name>
<keyword evidence="3" id="KW-1185">Reference proteome</keyword>
<proteinExistence type="predicted"/>
<comment type="caution">
    <text evidence="2">The sequence shown here is derived from an EMBL/GenBank/DDBJ whole genome shotgun (WGS) entry which is preliminary data.</text>
</comment>